<organism evidence="2 3">
    <name type="scientific">Umbra pygmaea</name>
    <name type="common">Eastern mudminnow</name>
    <dbReference type="NCBI Taxonomy" id="75934"/>
    <lineage>
        <taxon>Eukaryota</taxon>
        <taxon>Metazoa</taxon>
        <taxon>Chordata</taxon>
        <taxon>Craniata</taxon>
        <taxon>Vertebrata</taxon>
        <taxon>Euteleostomi</taxon>
        <taxon>Actinopterygii</taxon>
        <taxon>Neopterygii</taxon>
        <taxon>Teleostei</taxon>
        <taxon>Protacanthopterygii</taxon>
        <taxon>Esociformes</taxon>
        <taxon>Umbridae</taxon>
        <taxon>Umbra</taxon>
    </lineage>
</organism>
<protein>
    <recommendedName>
        <fullName evidence="4">G-protein coupled receptors family 1 profile domain-containing protein</fullName>
    </recommendedName>
</protein>
<name>A0ABD0WZ60_UMBPY</name>
<feature type="transmembrane region" description="Helical" evidence="1">
    <location>
        <begin position="363"/>
        <end position="386"/>
    </location>
</feature>
<keyword evidence="1" id="KW-1133">Transmembrane helix</keyword>
<dbReference type="PANTHER" id="PTHR15573:SF0">
    <property type="entry name" value="G-PROTEIN COUPLED RECEPTOR 160-RELATED"/>
    <property type="match status" value="1"/>
</dbReference>
<feature type="transmembrane region" description="Helical" evidence="1">
    <location>
        <begin position="208"/>
        <end position="226"/>
    </location>
</feature>
<dbReference type="InterPro" id="IPR042353">
    <property type="entry name" value="GPR160"/>
</dbReference>
<evidence type="ECO:0008006" key="4">
    <source>
        <dbReference type="Google" id="ProtNLM"/>
    </source>
</evidence>
<dbReference type="AlphaFoldDB" id="A0ABD0WZ60"/>
<keyword evidence="1" id="KW-0812">Transmembrane</keyword>
<gene>
    <name evidence="2" type="ORF">UPYG_G00239200</name>
</gene>
<comment type="caution">
    <text evidence="2">The sequence shown here is derived from an EMBL/GenBank/DDBJ whole genome shotgun (WGS) entry which is preliminary data.</text>
</comment>
<evidence type="ECO:0000313" key="3">
    <source>
        <dbReference type="Proteomes" id="UP001557470"/>
    </source>
</evidence>
<sequence>MDLPLQTGPLLLDFLTDPLQPLPWLPGLPHTTPLPVTFFYAHACGFILHARACGYALFDSRSRACPSMTSGTLPILTADGRSFNMLALIESWEEGGRCPEDNTGQFLVLLLLKGLLDCLFLSWCRCQMHTSFMGVCSLSLFLVDVALSCAVAAVWFLGPARSPVSICFLLAHASEMFNALPVPVLVLGSLDYASELLCKVCRTTSCRALWNCTLVLLVWVLAGVRSCSSAVTELMTVEYEGGKGALGCAVQESVFMLHFSAGLILAMPCVVLLHYKQLYSWLNEAIRLSEQSDSHEPLLQSQSHLCYADLGQLGPKKEKALVVEKKRQRYPFHLRMTLGFGATWVSYLFICIQYKLLGIGIPAYISVSVLWVECANCLLVELRFWLKSGWLGPYRDLPDDHSQWKICCRLRRGDNTNSQKRPKFVFGLSGKDRETILYV</sequence>
<keyword evidence="3" id="KW-1185">Reference proteome</keyword>
<feature type="transmembrane region" description="Helical" evidence="1">
    <location>
        <begin position="336"/>
        <end position="357"/>
    </location>
</feature>
<proteinExistence type="predicted"/>
<feature type="transmembrane region" description="Helical" evidence="1">
    <location>
        <begin position="255"/>
        <end position="275"/>
    </location>
</feature>
<dbReference type="Proteomes" id="UP001557470">
    <property type="component" value="Unassembled WGS sequence"/>
</dbReference>
<dbReference type="EMBL" id="JAGEUA010000007">
    <property type="protein sequence ID" value="KAL0970236.1"/>
    <property type="molecule type" value="Genomic_DNA"/>
</dbReference>
<reference evidence="2 3" key="1">
    <citation type="submission" date="2024-06" db="EMBL/GenBank/DDBJ databases">
        <authorList>
            <person name="Pan Q."/>
            <person name="Wen M."/>
            <person name="Jouanno E."/>
            <person name="Zahm M."/>
            <person name="Klopp C."/>
            <person name="Cabau C."/>
            <person name="Louis A."/>
            <person name="Berthelot C."/>
            <person name="Parey E."/>
            <person name="Roest Crollius H."/>
            <person name="Montfort J."/>
            <person name="Robinson-Rechavi M."/>
            <person name="Bouchez O."/>
            <person name="Lampietro C."/>
            <person name="Lopez Roques C."/>
            <person name="Donnadieu C."/>
            <person name="Postlethwait J."/>
            <person name="Bobe J."/>
            <person name="Verreycken H."/>
            <person name="Guiguen Y."/>
        </authorList>
    </citation>
    <scope>NUCLEOTIDE SEQUENCE [LARGE SCALE GENOMIC DNA]</scope>
    <source>
        <strain evidence="2">Up_M1</strain>
        <tissue evidence="2">Testis</tissue>
    </source>
</reference>
<feature type="transmembrane region" description="Helical" evidence="1">
    <location>
        <begin position="163"/>
        <end position="187"/>
    </location>
</feature>
<dbReference type="PANTHER" id="PTHR15573">
    <property type="entry name" value="G-PROTEIN COUPLED RECEPTOR 160-RELATED"/>
    <property type="match status" value="1"/>
</dbReference>
<keyword evidence="1" id="KW-0472">Membrane</keyword>
<accession>A0ABD0WZ60</accession>
<evidence type="ECO:0000256" key="1">
    <source>
        <dbReference type="SAM" id="Phobius"/>
    </source>
</evidence>
<feature type="transmembrane region" description="Helical" evidence="1">
    <location>
        <begin position="135"/>
        <end position="157"/>
    </location>
</feature>
<evidence type="ECO:0000313" key="2">
    <source>
        <dbReference type="EMBL" id="KAL0970236.1"/>
    </source>
</evidence>